<dbReference type="InterPro" id="IPR005636">
    <property type="entry name" value="DTW"/>
</dbReference>
<dbReference type="Pfam" id="PF03942">
    <property type="entry name" value="DTW"/>
    <property type="match status" value="1"/>
</dbReference>
<dbReference type="GO" id="GO:0016432">
    <property type="term" value="F:tRNA-uridine aminocarboxypropyltransferase activity"/>
    <property type="evidence" value="ECO:0007669"/>
    <property type="project" value="UniProtKB-EC"/>
</dbReference>
<comment type="caution">
    <text evidence="7">The sequence shown here is derived from an EMBL/GenBank/DDBJ whole genome shotgun (WGS) entry which is preliminary data.</text>
</comment>
<evidence type="ECO:0000313" key="7">
    <source>
        <dbReference type="EMBL" id="NMH63799.1"/>
    </source>
</evidence>
<evidence type="ECO:0000313" key="8">
    <source>
        <dbReference type="Proteomes" id="UP000737113"/>
    </source>
</evidence>
<accession>A0A972FR89</accession>
<feature type="domain" description="DTW" evidence="6">
    <location>
        <begin position="1"/>
        <end position="181"/>
    </location>
</feature>
<evidence type="ECO:0000256" key="2">
    <source>
        <dbReference type="ARBA" id="ARBA00022679"/>
    </source>
</evidence>
<dbReference type="EC" id="2.5.1.25" evidence="1"/>
<comment type="similarity">
    <text evidence="5">Belongs to the TDD superfamily. DTWD2 family.</text>
</comment>
<keyword evidence="3" id="KW-0949">S-adenosyl-L-methionine</keyword>
<dbReference type="GO" id="GO:0008033">
    <property type="term" value="P:tRNA processing"/>
    <property type="evidence" value="ECO:0007669"/>
    <property type="project" value="UniProtKB-KW"/>
</dbReference>
<keyword evidence="2" id="KW-0808">Transferase</keyword>
<name>A0A972FR89_9GAMM</name>
<dbReference type="SMART" id="SM01144">
    <property type="entry name" value="DTW"/>
    <property type="match status" value="1"/>
</dbReference>
<dbReference type="PANTHER" id="PTHR21392:SF0">
    <property type="entry name" value="TRNA-URIDINE AMINOCARBOXYPROPYLTRANSFERASE 2"/>
    <property type="match status" value="1"/>
</dbReference>
<organism evidence="7 8">
    <name type="scientific">Shewanella salipaludis</name>
    <dbReference type="NCBI Taxonomy" id="2723052"/>
    <lineage>
        <taxon>Bacteria</taxon>
        <taxon>Pseudomonadati</taxon>
        <taxon>Pseudomonadota</taxon>
        <taxon>Gammaproteobacteria</taxon>
        <taxon>Alteromonadales</taxon>
        <taxon>Shewanellaceae</taxon>
        <taxon>Shewanella</taxon>
    </lineage>
</organism>
<evidence type="ECO:0000259" key="6">
    <source>
        <dbReference type="SMART" id="SM01144"/>
    </source>
</evidence>
<dbReference type="InterPro" id="IPR039262">
    <property type="entry name" value="DTWD2/TAPT"/>
</dbReference>
<evidence type="ECO:0000256" key="5">
    <source>
        <dbReference type="ARBA" id="ARBA00034489"/>
    </source>
</evidence>
<dbReference type="Proteomes" id="UP000737113">
    <property type="component" value="Unassembled WGS sequence"/>
</dbReference>
<protein>
    <recommendedName>
        <fullName evidence="1">tRNA-uridine aminocarboxypropyltransferase</fullName>
        <ecNumber evidence="1">2.5.1.25</ecNumber>
    </recommendedName>
</protein>
<dbReference type="AlphaFoldDB" id="A0A972FR89"/>
<dbReference type="EMBL" id="JAAXYH010000001">
    <property type="protein sequence ID" value="NMH63799.1"/>
    <property type="molecule type" value="Genomic_DNA"/>
</dbReference>
<evidence type="ECO:0000256" key="3">
    <source>
        <dbReference type="ARBA" id="ARBA00022691"/>
    </source>
</evidence>
<evidence type="ECO:0000256" key="4">
    <source>
        <dbReference type="ARBA" id="ARBA00022694"/>
    </source>
</evidence>
<reference evidence="7" key="1">
    <citation type="submission" date="2020-04" db="EMBL/GenBank/DDBJ databases">
        <title>Description of Shewanella salipaludis sp. nov., isolated from a salt marsh.</title>
        <authorList>
            <person name="Park S."/>
            <person name="Yoon J.-H."/>
        </authorList>
    </citation>
    <scope>NUCLEOTIDE SEQUENCE</scope>
    <source>
        <strain evidence="7">SHSM-M6</strain>
    </source>
</reference>
<dbReference type="PANTHER" id="PTHR21392">
    <property type="entry name" value="TRNA-URIDINE AMINOCARBOXYPROPYLTRANSFERASE 2"/>
    <property type="match status" value="1"/>
</dbReference>
<gene>
    <name evidence="7" type="ORF">HC757_01175</name>
</gene>
<proteinExistence type="inferred from homology"/>
<evidence type="ECO:0000256" key="1">
    <source>
        <dbReference type="ARBA" id="ARBA00012386"/>
    </source>
</evidence>
<keyword evidence="8" id="KW-1185">Reference proteome</keyword>
<sequence>MSVQIVLLTHERELDRASNTGQLALRAFPELCRRVIWSRTRPEAALLAMLESGQASLLFPAESEACAAPAPASRLAAGRDPWAAEPATQAAETCEPDTIVILDATWQEARKMLRQSPYLRTAARRSLTQPQASRFTQRRNQIPGGLCTLECIIALFDAANLKAEAARLSDDFARWEQAARG</sequence>
<keyword evidence="4" id="KW-0819">tRNA processing</keyword>